<name>F0YM52_AURAN</name>
<organism evidence="2">
    <name type="scientific">Aureococcus anophagefferens</name>
    <name type="common">Harmful bloom alga</name>
    <dbReference type="NCBI Taxonomy" id="44056"/>
    <lineage>
        <taxon>Eukaryota</taxon>
        <taxon>Sar</taxon>
        <taxon>Stramenopiles</taxon>
        <taxon>Ochrophyta</taxon>
        <taxon>Pelagophyceae</taxon>
        <taxon>Pelagomonadales</taxon>
        <taxon>Pelagomonadaceae</taxon>
        <taxon>Aureococcus</taxon>
    </lineage>
</organism>
<dbReference type="RefSeq" id="XP_009041484.1">
    <property type="nucleotide sequence ID" value="XM_009043236.1"/>
</dbReference>
<dbReference type="GeneID" id="20226389"/>
<protein>
    <submittedName>
        <fullName evidence="1">Uncharacterized protein</fullName>
    </submittedName>
</protein>
<reference evidence="1 2" key="1">
    <citation type="journal article" date="2011" name="Proc. Natl. Acad. Sci. U.S.A.">
        <title>Niche of harmful alga Aureococcus anophagefferens revealed through ecogenomics.</title>
        <authorList>
            <person name="Gobler C.J."/>
            <person name="Berry D.L."/>
            <person name="Dyhrman S.T."/>
            <person name="Wilhelm S.W."/>
            <person name="Salamov A."/>
            <person name="Lobanov A.V."/>
            <person name="Zhang Y."/>
            <person name="Collier J.L."/>
            <person name="Wurch L.L."/>
            <person name="Kustka A.B."/>
            <person name="Dill B.D."/>
            <person name="Shah M."/>
            <person name="VerBerkmoes N.C."/>
            <person name="Kuo A."/>
            <person name="Terry A."/>
            <person name="Pangilinan J."/>
            <person name="Lindquist E.A."/>
            <person name="Lucas S."/>
            <person name="Paulsen I.T."/>
            <person name="Hattenrath-Lehmann T.K."/>
            <person name="Talmage S.C."/>
            <person name="Walker E.A."/>
            <person name="Koch F."/>
            <person name="Burson A.M."/>
            <person name="Marcoval M.A."/>
            <person name="Tang Y.Z."/>
            <person name="Lecleir G.R."/>
            <person name="Coyne K.J."/>
            <person name="Berg G.M."/>
            <person name="Bertrand E.M."/>
            <person name="Saito M.A."/>
            <person name="Gladyshev V.N."/>
            <person name="Grigoriev I.V."/>
        </authorList>
    </citation>
    <scope>NUCLEOTIDE SEQUENCE [LARGE SCALE GENOMIC DNA]</scope>
    <source>
        <strain evidence="2">CCMP 1984</strain>
    </source>
</reference>
<dbReference type="EMBL" id="GL833160">
    <property type="protein sequence ID" value="EGB03826.1"/>
    <property type="molecule type" value="Genomic_DNA"/>
</dbReference>
<gene>
    <name evidence="1" type="ORF">AURANDRAFT_67713</name>
</gene>
<dbReference type="AlphaFoldDB" id="F0YM52"/>
<sequence>MIANRTPIRTTLCDLQVLWGSPGIIGVLLRFLDLSSITSLPALAQRFAANHLRVLFMLARTTPRLERRLMDALSDNGYDAVRFRQRWEAPLRANWMRDNAKQDGHGRVPPVDIRKRRSGSGPCFLSITHGGLVWPAKSRRGGRYGALMYHSGRSTHVLQADARRLEWFHFEAAFNWQTHMLDLSVNGSFWRLPFSAYPLSSVYIRNVRGAGTSSAASDFGDIEVDYCRMSDQWDKFNELGEVIPYSWYTTINLWLASVLLHTCWQMDARSYLSAFIQIFISYLWRKSTLESYGAKSMLEPSSKPCRGHGEKWSRKSWFHHAFRESTMESYGAKSMLEPSNKPCRGHGEKWSRKSWFHHAFRESTLESYGAKSMLEPSNKPCRGHGEKWSRKSWFHHAFRVEVLPASIDDEGEIVPFDDLIITWDAGRISYETIAQMMNQ</sequence>
<evidence type="ECO:0000313" key="1">
    <source>
        <dbReference type="EMBL" id="EGB03826.1"/>
    </source>
</evidence>
<accession>F0YM52</accession>
<keyword evidence="2" id="KW-1185">Reference proteome</keyword>
<dbReference type="Proteomes" id="UP000002729">
    <property type="component" value="Unassembled WGS sequence"/>
</dbReference>
<dbReference type="KEGG" id="aaf:AURANDRAFT_67713"/>
<dbReference type="InParanoid" id="F0YM52"/>
<evidence type="ECO:0000313" key="2">
    <source>
        <dbReference type="Proteomes" id="UP000002729"/>
    </source>
</evidence>
<proteinExistence type="predicted"/>